<accession>A0ACC1IZL2</accession>
<evidence type="ECO:0000313" key="1">
    <source>
        <dbReference type="EMBL" id="KAJ1931740.1"/>
    </source>
</evidence>
<comment type="caution">
    <text evidence="1">The sequence shown here is derived from an EMBL/GenBank/DDBJ whole genome shotgun (WGS) entry which is preliminary data.</text>
</comment>
<dbReference type="EMBL" id="JANBPW010005855">
    <property type="protein sequence ID" value="KAJ1931740.1"/>
    <property type="molecule type" value="Genomic_DNA"/>
</dbReference>
<protein>
    <submittedName>
        <fullName evidence="1">Uncharacterized protein</fullName>
    </submittedName>
</protein>
<evidence type="ECO:0000313" key="2">
    <source>
        <dbReference type="Proteomes" id="UP001150603"/>
    </source>
</evidence>
<name>A0ACC1IZL2_9FUNG</name>
<proteinExistence type="predicted"/>
<keyword evidence="2" id="KW-1185">Reference proteome</keyword>
<gene>
    <name evidence="1" type="ORF">FBU59_006611</name>
</gene>
<reference evidence="1" key="1">
    <citation type="submission" date="2022-07" db="EMBL/GenBank/DDBJ databases">
        <title>Phylogenomic reconstructions and comparative analyses of Kickxellomycotina fungi.</title>
        <authorList>
            <person name="Reynolds N.K."/>
            <person name="Stajich J.E."/>
            <person name="Barry K."/>
            <person name="Grigoriev I.V."/>
            <person name="Crous P."/>
            <person name="Smith M.E."/>
        </authorList>
    </citation>
    <scope>NUCLEOTIDE SEQUENCE</scope>
    <source>
        <strain evidence="1">NRRL 5244</strain>
    </source>
</reference>
<organism evidence="1 2">
    <name type="scientific">Linderina macrospora</name>
    <dbReference type="NCBI Taxonomy" id="4868"/>
    <lineage>
        <taxon>Eukaryota</taxon>
        <taxon>Fungi</taxon>
        <taxon>Fungi incertae sedis</taxon>
        <taxon>Zoopagomycota</taxon>
        <taxon>Kickxellomycotina</taxon>
        <taxon>Kickxellomycetes</taxon>
        <taxon>Kickxellales</taxon>
        <taxon>Kickxellaceae</taxon>
        <taxon>Linderina</taxon>
    </lineage>
</organism>
<sequence length="319" mass="34161">MAADHKECTPQTSAINETAEEATTQPEEPKPEVPVVVVADSTPDAPALVETEEVRETVAQANEAVADAEADPEDEDAASEADEEDVAVEANTKDADIISEPETHALPRTPNAPLSAPATTPPEQSQQPPRLRKRSSRSFPNLMGRELETISDNEADSSDMEIQQQFWSRAMKPSKSGPSTPHTPARRKSVVEISNQISSEDLAAWMHWRDSTSPVRDPESEVPAADTADQALQLLTPPVSKGSNAGAIQVEVDQEEDVSALSSKKIDALSSQDGGLRLSIDRADSKDVAEINTQAEAPVIEESTATTDEVAVSVALRTK</sequence>
<dbReference type="Proteomes" id="UP001150603">
    <property type="component" value="Unassembled WGS sequence"/>
</dbReference>